<dbReference type="Proteomes" id="UP000572680">
    <property type="component" value="Unassembled WGS sequence"/>
</dbReference>
<protein>
    <submittedName>
        <fullName evidence="1">Uncharacterized protein</fullName>
    </submittedName>
</protein>
<dbReference type="AlphaFoldDB" id="A0A7W3LNU9"/>
<name>A0A7W3LNU9_ACTNM</name>
<proteinExistence type="predicted"/>
<dbReference type="EMBL" id="JACJIA010000003">
    <property type="protein sequence ID" value="MBA8951573.1"/>
    <property type="molecule type" value="Genomic_DNA"/>
</dbReference>
<gene>
    <name evidence="1" type="ORF">HNR61_003204</name>
</gene>
<organism evidence="1 2">
    <name type="scientific">Actinomadura namibiensis</name>
    <dbReference type="NCBI Taxonomy" id="182080"/>
    <lineage>
        <taxon>Bacteria</taxon>
        <taxon>Bacillati</taxon>
        <taxon>Actinomycetota</taxon>
        <taxon>Actinomycetes</taxon>
        <taxon>Streptosporangiales</taxon>
        <taxon>Thermomonosporaceae</taxon>
        <taxon>Actinomadura</taxon>
    </lineage>
</organism>
<reference evidence="1 2" key="1">
    <citation type="submission" date="2020-08" db="EMBL/GenBank/DDBJ databases">
        <title>Genomic Encyclopedia of Type Strains, Phase IV (KMG-IV): sequencing the most valuable type-strain genomes for metagenomic binning, comparative biology and taxonomic classification.</title>
        <authorList>
            <person name="Goeker M."/>
        </authorList>
    </citation>
    <scope>NUCLEOTIDE SEQUENCE [LARGE SCALE GENOMIC DNA]</scope>
    <source>
        <strain evidence="1 2">DSM 44197</strain>
    </source>
</reference>
<keyword evidence="2" id="KW-1185">Reference proteome</keyword>
<evidence type="ECO:0000313" key="1">
    <source>
        <dbReference type="EMBL" id="MBA8951573.1"/>
    </source>
</evidence>
<evidence type="ECO:0000313" key="2">
    <source>
        <dbReference type="Proteomes" id="UP000572680"/>
    </source>
</evidence>
<sequence length="33" mass="3399">MPTDGRLPALAATLHDAIDEAGARAYHLVGVVP</sequence>
<accession>A0A7W3LNU9</accession>
<comment type="caution">
    <text evidence="1">The sequence shown here is derived from an EMBL/GenBank/DDBJ whole genome shotgun (WGS) entry which is preliminary data.</text>
</comment>